<evidence type="ECO:0000313" key="2">
    <source>
        <dbReference type="Proteomes" id="UP000465812"/>
    </source>
</evidence>
<protein>
    <submittedName>
        <fullName evidence="1">Uncharacterized protein</fullName>
    </submittedName>
</protein>
<gene>
    <name evidence="1" type="ORF">MMAN_31630</name>
</gene>
<name>A0ABM7JTZ2_MYCNT</name>
<organism evidence="1 2">
    <name type="scientific">Mycobacterium mantenii</name>
    <dbReference type="NCBI Taxonomy" id="560555"/>
    <lineage>
        <taxon>Bacteria</taxon>
        <taxon>Bacillati</taxon>
        <taxon>Actinomycetota</taxon>
        <taxon>Actinomycetes</taxon>
        <taxon>Mycobacteriales</taxon>
        <taxon>Mycobacteriaceae</taxon>
        <taxon>Mycobacterium</taxon>
        <taxon>Mycobacterium avium complex (MAC)</taxon>
    </lineage>
</organism>
<keyword evidence="2" id="KW-1185">Reference proteome</keyword>
<accession>A0ABM7JTZ2</accession>
<dbReference type="EMBL" id="AP022590">
    <property type="protein sequence ID" value="BBY39029.1"/>
    <property type="molecule type" value="Genomic_DNA"/>
</dbReference>
<dbReference type="Proteomes" id="UP000465812">
    <property type="component" value="Chromosome"/>
</dbReference>
<reference evidence="1 2" key="1">
    <citation type="journal article" date="2019" name="Emerg. Microbes Infect.">
        <title>Comprehensive subspecies identification of 175 nontuberculous mycobacteria species based on 7547 genomic profiles.</title>
        <authorList>
            <person name="Matsumoto Y."/>
            <person name="Kinjo T."/>
            <person name="Motooka D."/>
            <person name="Nabeya D."/>
            <person name="Jung N."/>
            <person name="Uechi K."/>
            <person name="Horii T."/>
            <person name="Iida T."/>
            <person name="Fujita J."/>
            <person name="Nakamura S."/>
        </authorList>
    </citation>
    <scope>NUCLEOTIDE SEQUENCE [LARGE SCALE GENOMIC DNA]</scope>
    <source>
        <strain evidence="1 2">JCM 18113</strain>
    </source>
</reference>
<proteinExistence type="predicted"/>
<sequence length="83" mass="8577">MPKPEQWADSITAVLDDIGSCESVLLANTSAVAPAALFSATHPSRTTALVILEGFADPFGSPADGWTLEQSEAAVVAMWGTGE</sequence>
<evidence type="ECO:0000313" key="1">
    <source>
        <dbReference type="EMBL" id="BBY39029.1"/>
    </source>
</evidence>